<dbReference type="WBParaSite" id="TCONS_00003501.p1">
    <property type="protein sequence ID" value="TCONS_00003501.p1"/>
    <property type="gene ID" value="XLOC_003247"/>
</dbReference>
<sequence>MGSSHVLSMISFAIRAFVLILGIVTMILIMTAPGVCFWRTINGQSASQEICPSNNALFPMNIDRWNSALHFQFKGQNVWGQLAILILGIVFALPPLVFSCLYLTSGRIFLIPQIALLGFCMIAFVVLGAVETWYATGFDHMGPFIRQIGNGIFSGCAGIAGCETAFVVKGWAAAAAFLFLSAFLYLIDGVILFLRKDNTDSRVILQRSTANGHY</sequence>
<evidence type="ECO:0000313" key="2">
    <source>
        <dbReference type="Proteomes" id="UP000035681"/>
    </source>
</evidence>
<keyword evidence="2" id="KW-1185">Reference proteome</keyword>
<keyword evidence="1" id="KW-1133">Transmembrane helix</keyword>
<accession>A0A0K0EFZ9</accession>
<dbReference type="AlphaFoldDB" id="A0A0K0EFZ9"/>
<feature type="transmembrane region" description="Helical" evidence="1">
    <location>
        <begin position="171"/>
        <end position="194"/>
    </location>
</feature>
<evidence type="ECO:0000313" key="4">
    <source>
        <dbReference type="WBParaSite" id="TCONS_00003501.p1"/>
    </source>
</evidence>
<dbReference type="STRING" id="6248.A0A0K0EFZ9"/>
<keyword evidence="1" id="KW-0472">Membrane</keyword>
<feature type="transmembrane region" description="Helical" evidence="1">
    <location>
        <begin position="12"/>
        <end position="32"/>
    </location>
</feature>
<reference evidence="3" key="1">
    <citation type="submission" date="2015-08" db="UniProtKB">
        <authorList>
            <consortium name="WormBaseParasite"/>
        </authorList>
    </citation>
    <scope>IDENTIFICATION</scope>
</reference>
<dbReference type="Proteomes" id="UP000035681">
    <property type="component" value="Unplaced"/>
</dbReference>
<name>A0A0K0EFZ9_STRER</name>
<keyword evidence="1" id="KW-0812">Transmembrane</keyword>
<protein>
    <submittedName>
        <fullName evidence="3 4">MARVEL domain-containing protein</fullName>
    </submittedName>
</protein>
<proteinExistence type="predicted"/>
<feature type="transmembrane region" description="Helical" evidence="1">
    <location>
        <begin position="78"/>
        <end position="102"/>
    </location>
</feature>
<evidence type="ECO:0000256" key="1">
    <source>
        <dbReference type="SAM" id="Phobius"/>
    </source>
</evidence>
<organism evidence="3">
    <name type="scientific">Strongyloides stercoralis</name>
    <name type="common">Threadworm</name>
    <dbReference type="NCBI Taxonomy" id="6248"/>
    <lineage>
        <taxon>Eukaryota</taxon>
        <taxon>Metazoa</taxon>
        <taxon>Ecdysozoa</taxon>
        <taxon>Nematoda</taxon>
        <taxon>Chromadorea</taxon>
        <taxon>Rhabditida</taxon>
        <taxon>Tylenchina</taxon>
        <taxon>Panagrolaimomorpha</taxon>
        <taxon>Strongyloidoidea</taxon>
        <taxon>Strongyloididae</taxon>
        <taxon>Strongyloides</taxon>
    </lineage>
</organism>
<evidence type="ECO:0000313" key="3">
    <source>
        <dbReference type="WBParaSite" id="SSTP_0000840700.1"/>
    </source>
</evidence>
<dbReference type="WBParaSite" id="SSTP_0000840700.1">
    <property type="protein sequence ID" value="SSTP_0000840700.1"/>
    <property type="gene ID" value="SSTP_0000840700"/>
</dbReference>
<feature type="transmembrane region" description="Helical" evidence="1">
    <location>
        <begin position="114"/>
        <end position="134"/>
    </location>
</feature>